<dbReference type="Proteomes" id="UP001374579">
    <property type="component" value="Unassembled WGS sequence"/>
</dbReference>
<dbReference type="InterPro" id="IPR016024">
    <property type="entry name" value="ARM-type_fold"/>
</dbReference>
<feature type="compositionally biased region" description="Basic and acidic residues" evidence="11">
    <location>
        <begin position="34"/>
        <end position="47"/>
    </location>
</feature>
<keyword evidence="9" id="KW-0520">NAD</keyword>
<feature type="compositionally biased region" description="Polar residues" evidence="11">
    <location>
        <begin position="1"/>
        <end position="12"/>
    </location>
</feature>
<keyword evidence="5" id="KW-0399">Innate immunity</keyword>
<keyword evidence="8" id="KW-0391">Immunity</keyword>
<dbReference type="EC" id="3.2.2.6" evidence="3"/>
<dbReference type="SUPFAM" id="SSF48371">
    <property type="entry name" value="ARM repeat"/>
    <property type="match status" value="1"/>
</dbReference>
<evidence type="ECO:0000256" key="11">
    <source>
        <dbReference type="SAM" id="MobiDB-lite"/>
    </source>
</evidence>
<dbReference type="GO" id="GO:0048678">
    <property type="term" value="P:response to axon injury"/>
    <property type="evidence" value="ECO:0007669"/>
    <property type="project" value="InterPro"/>
</dbReference>
<feature type="domain" description="SAM" evidence="13">
    <location>
        <begin position="644"/>
        <end position="708"/>
    </location>
</feature>
<dbReference type="SMART" id="SM00454">
    <property type="entry name" value="SAM"/>
    <property type="match status" value="2"/>
</dbReference>
<dbReference type="InterPro" id="IPR013761">
    <property type="entry name" value="SAM/pointed_sf"/>
</dbReference>
<dbReference type="GO" id="GO:0034128">
    <property type="term" value="P:negative regulation of MyD88-independent toll-like receptor signaling pathway"/>
    <property type="evidence" value="ECO:0007669"/>
    <property type="project" value="InterPro"/>
</dbReference>
<dbReference type="InterPro" id="IPR000157">
    <property type="entry name" value="TIR_dom"/>
</dbReference>
<dbReference type="Gene3D" id="1.25.10.10">
    <property type="entry name" value="Leucine-rich Repeat Variant"/>
    <property type="match status" value="1"/>
</dbReference>
<dbReference type="GO" id="GO:0045087">
    <property type="term" value="P:innate immune response"/>
    <property type="evidence" value="ECO:0007669"/>
    <property type="project" value="UniProtKB-KW"/>
</dbReference>
<dbReference type="InterPro" id="IPR039184">
    <property type="entry name" value="SARM1"/>
</dbReference>
<dbReference type="GO" id="GO:0030425">
    <property type="term" value="C:dendrite"/>
    <property type="evidence" value="ECO:0007669"/>
    <property type="project" value="TreeGrafter"/>
</dbReference>
<evidence type="ECO:0000256" key="8">
    <source>
        <dbReference type="ARBA" id="ARBA00022859"/>
    </source>
</evidence>
<reference evidence="14 15" key="1">
    <citation type="submission" date="2024-02" db="EMBL/GenBank/DDBJ databases">
        <title>Chromosome-scale genome assembly of the rough periwinkle Littorina saxatilis.</title>
        <authorList>
            <person name="De Jode A."/>
            <person name="Faria R."/>
            <person name="Formenti G."/>
            <person name="Sims Y."/>
            <person name="Smith T.P."/>
            <person name="Tracey A."/>
            <person name="Wood J.M.D."/>
            <person name="Zagrodzka Z.B."/>
            <person name="Johannesson K."/>
            <person name="Butlin R.K."/>
            <person name="Leder E.H."/>
        </authorList>
    </citation>
    <scope>NUCLEOTIDE SEQUENCE [LARGE SCALE GENOMIC DNA]</scope>
    <source>
        <strain evidence="14">Snail1</strain>
        <tissue evidence="14">Muscle</tissue>
    </source>
</reference>
<keyword evidence="6" id="KW-0677">Repeat</keyword>
<dbReference type="GO" id="GO:0005737">
    <property type="term" value="C:cytoplasm"/>
    <property type="evidence" value="ECO:0007669"/>
    <property type="project" value="UniProtKB-SubCell"/>
</dbReference>
<dbReference type="PROSITE" id="PS50104">
    <property type="entry name" value="TIR"/>
    <property type="match status" value="1"/>
</dbReference>
<dbReference type="InterPro" id="IPR035897">
    <property type="entry name" value="Toll_tir_struct_dom_sf"/>
</dbReference>
<evidence type="ECO:0000256" key="7">
    <source>
        <dbReference type="ARBA" id="ARBA00022801"/>
    </source>
</evidence>
<evidence type="ECO:0000256" key="6">
    <source>
        <dbReference type="ARBA" id="ARBA00022737"/>
    </source>
</evidence>
<keyword evidence="7" id="KW-0378">Hydrolase</keyword>
<protein>
    <recommendedName>
        <fullName evidence="3">ADP-ribosyl cyclase/cyclic ADP-ribose hydrolase</fullName>
        <ecNumber evidence="3">3.2.2.6</ecNumber>
    </recommendedName>
</protein>
<name>A0AAN9AI24_9CAEN</name>
<evidence type="ECO:0000259" key="13">
    <source>
        <dbReference type="PROSITE" id="PS50105"/>
    </source>
</evidence>
<evidence type="ECO:0000313" key="15">
    <source>
        <dbReference type="Proteomes" id="UP001374579"/>
    </source>
</evidence>
<dbReference type="EMBL" id="JBAMIC010004070">
    <property type="protein sequence ID" value="KAK7087330.1"/>
    <property type="molecule type" value="Genomic_DNA"/>
</dbReference>
<feature type="domain" description="TIR" evidence="12">
    <location>
        <begin position="810"/>
        <end position="960"/>
    </location>
</feature>
<evidence type="ECO:0000256" key="10">
    <source>
        <dbReference type="ARBA" id="ARBA00047304"/>
    </source>
</evidence>
<dbReference type="CDD" id="cd09501">
    <property type="entry name" value="SAM_SARM1-like_repeat1"/>
    <property type="match status" value="1"/>
</dbReference>
<dbReference type="GO" id="GO:0061809">
    <property type="term" value="F:NAD+ nucleosidase activity, cyclic ADP-ribose generating"/>
    <property type="evidence" value="ECO:0007669"/>
    <property type="project" value="UniProtKB-EC"/>
</dbReference>
<dbReference type="GO" id="GO:0035591">
    <property type="term" value="F:signaling adaptor activity"/>
    <property type="evidence" value="ECO:0007669"/>
    <property type="project" value="InterPro"/>
</dbReference>
<feature type="domain" description="SAM" evidence="13">
    <location>
        <begin position="714"/>
        <end position="780"/>
    </location>
</feature>
<dbReference type="Pfam" id="PF13676">
    <property type="entry name" value="TIR_2"/>
    <property type="match status" value="1"/>
</dbReference>
<dbReference type="PROSITE" id="PS50105">
    <property type="entry name" value="SAM_DOMAIN"/>
    <property type="match status" value="2"/>
</dbReference>
<dbReference type="CDD" id="cd24153">
    <property type="entry name" value="SARM1_N"/>
    <property type="match status" value="1"/>
</dbReference>
<evidence type="ECO:0000256" key="3">
    <source>
        <dbReference type="ARBA" id="ARBA00011982"/>
    </source>
</evidence>
<dbReference type="SUPFAM" id="SSF52200">
    <property type="entry name" value="Toll/Interleukin receptor TIR domain"/>
    <property type="match status" value="1"/>
</dbReference>
<comment type="caution">
    <text evidence="14">The sequence shown here is derived from an EMBL/GenBank/DDBJ whole genome shotgun (WGS) entry which is preliminary data.</text>
</comment>
<dbReference type="PANTHER" id="PTHR22998">
    <property type="entry name" value="SARM1"/>
    <property type="match status" value="1"/>
</dbReference>
<dbReference type="InterPro" id="IPR011989">
    <property type="entry name" value="ARM-like"/>
</dbReference>
<accession>A0AAN9AI24</accession>
<evidence type="ECO:0000256" key="9">
    <source>
        <dbReference type="ARBA" id="ARBA00023027"/>
    </source>
</evidence>
<feature type="compositionally biased region" description="Low complexity" evidence="11">
    <location>
        <begin position="81"/>
        <end position="94"/>
    </location>
</feature>
<comment type="subcellular location">
    <subcellularLocation>
        <location evidence="1">Cytoplasm</location>
    </subcellularLocation>
</comment>
<dbReference type="AlphaFoldDB" id="A0AAN9AI24"/>
<evidence type="ECO:0000256" key="5">
    <source>
        <dbReference type="ARBA" id="ARBA00022588"/>
    </source>
</evidence>
<evidence type="ECO:0000259" key="12">
    <source>
        <dbReference type="PROSITE" id="PS50104"/>
    </source>
</evidence>
<dbReference type="GO" id="GO:0003953">
    <property type="term" value="F:NAD+ nucleosidase activity"/>
    <property type="evidence" value="ECO:0007669"/>
    <property type="project" value="InterPro"/>
</dbReference>
<organism evidence="14 15">
    <name type="scientific">Littorina saxatilis</name>
    <dbReference type="NCBI Taxonomy" id="31220"/>
    <lineage>
        <taxon>Eukaryota</taxon>
        <taxon>Metazoa</taxon>
        <taxon>Spiralia</taxon>
        <taxon>Lophotrochozoa</taxon>
        <taxon>Mollusca</taxon>
        <taxon>Gastropoda</taxon>
        <taxon>Caenogastropoda</taxon>
        <taxon>Littorinimorpha</taxon>
        <taxon>Littorinoidea</taxon>
        <taxon>Littorinidae</taxon>
        <taxon>Littorina</taxon>
    </lineage>
</organism>
<evidence type="ECO:0000256" key="4">
    <source>
        <dbReference type="ARBA" id="ARBA00022490"/>
    </source>
</evidence>
<keyword evidence="4" id="KW-0963">Cytoplasm</keyword>
<comment type="similarity">
    <text evidence="2">Belongs to the SARM1 family.</text>
</comment>
<dbReference type="SMART" id="SM00255">
    <property type="entry name" value="TIR"/>
    <property type="match status" value="1"/>
</dbReference>
<evidence type="ECO:0000256" key="1">
    <source>
        <dbReference type="ARBA" id="ARBA00004496"/>
    </source>
</evidence>
<evidence type="ECO:0000313" key="14">
    <source>
        <dbReference type="EMBL" id="KAK7087330.1"/>
    </source>
</evidence>
<proteinExistence type="inferred from homology"/>
<comment type="catalytic activity">
    <reaction evidence="10">
        <text>NAD(+) + H2O = ADP-D-ribose + nicotinamide + H(+)</text>
        <dbReference type="Rhea" id="RHEA:16301"/>
        <dbReference type="ChEBI" id="CHEBI:15377"/>
        <dbReference type="ChEBI" id="CHEBI:15378"/>
        <dbReference type="ChEBI" id="CHEBI:17154"/>
        <dbReference type="ChEBI" id="CHEBI:57540"/>
        <dbReference type="ChEBI" id="CHEBI:57967"/>
        <dbReference type="EC" id="3.2.2.6"/>
    </reaction>
    <physiologicalReaction direction="left-to-right" evidence="10">
        <dbReference type="Rhea" id="RHEA:16302"/>
    </physiologicalReaction>
</comment>
<dbReference type="InterPro" id="IPR001660">
    <property type="entry name" value="SAM"/>
</dbReference>
<gene>
    <name evidence="14" type="ORF">V1264_021399</name>
</gene>
<evidence type="ECO:0000256" key="2">
    <source>
        <dbReference type="ARBA" id="ARBA00008291"/>
    </source>
</evidence>
<feature type="compositionally biased region" description="Basic and acidic residues" evidence="11">
    <location>
        <begin position="69"/>
        <end position="80"/>
    </location>
</feature>
<feature type="region of interest" description="Disordered" evidence="11">
    <location>
        <begin position="1"/>
        <end position="96"/>
    </location>
</feature>
<sequence>MEKTDYTNSSNKNAKHSGDGKAPGEGTDTSCKAEQAKSCDKNRDRPRLPTMASKPDYLDSPANNSNRSGEARERKTEPRPSEGSSSSNNPNSGEKSFDANKVIERSSSDATLVTETLATPGKQLCNRSGSMDRLQEALDRARLCSSPVSERTTFYADLSRPDMVEAGCGQTPVKKIRMKMRSPDLETIRQNDLDLETIRQNDHEVEAVRQEHFMSHIQPLADLAQRNCVSEGDQDYPIELAKTGALMTESRPSLVDFEDELFSQDEVDSSHEGSFYSKYPLRFPHGYSLGKYRHNLKLSYQTLSQRLEGFIGTIRESTDKQQCRILTDILLLIKEAWNTPVYGRDLAYGLCDIMRMEGLVDLLIHNCGQLDDHDLLLHSANLLEQVMSTRNRERVARYGLEVVVQMAKRYAGDHQMALAVTGILENLFKLSEETCTKVINLGGLDVILRWCRCGTDYHILRRCAKALANLSLFGGAENQEVMAKHNVPEWLFPLAFSDDNSVRYYACLAITALVANKELEASVVKSGTLELVLPFINSTRPSLFAQSDITHKQGRDKIWLKHLIPLLFSRRPEPQALAAFHFAMEAIIKAEQGRQDVFHEIDAVEPLKKIASSPNTVASKLAAEALKVIGEKIPHKLSQQVPLWTVEDVAYWVSQIGFPDYVDAFKCSQVDGDLLLIVNDEDLKDGLGMTSSIVRKRFMRELRSLKITADYSASDPTGLDKWLMGLCPELSQYTYYMLRQGVDTYILKALCEGELREDCGIANSIHRRKIMQNVGELNPDGPRMSVVPPMPMGLTSLDFNASIGNSSALRPIDVFICYRRSSGSQLASLLKVHLQLRGFSVFLDIDRLRAGKFDENLLLSIQMSQHFVLILTHDALDRCEEDSAQEDWVHKEIVAALDCSCNIVPIIDNFDWPAIERLPEDMRGVVRFNCVRWVHEYQDACVDKLETFLRRGGRRMSQQSPNPSSAHMLGSESHLADLSLRSQSSCHSSQSVLDVYST</sequence>
<dbReference type="Gene3D" id="3.40.50.10140">
    <property type="entry name" value="Toll/interleukin-1 receptor homology (TIR) domain"/>
    <property type="match status" value="1"/>
</dbReference>
<dbReference type="Pfam" id="PF07647">
    <property type="entry name" value="SAM_2"/>
    <property type="match status" value="2"/>
</dbReference>
<keyword evidence="15" id="KW-1185">Reference proteome</keyword>
<dbReference type="Gene3D" id="1.10.150.50">
    <property type="entry name" value="Transcription Factor, Ets-1"/>
    <property type="match status" value="2"/>
</dbReference>
<dbReference type="SUPFAM" id="SSF47769">
    <property type="entry name" value="SAM/Pointed domain"/>
    <property type="match status" value="2"/>
</dbReference>
<dbReference type="GO" id="GO:0007165">
    <property type="term" value="P:signal transduction"/>
    <property type="evidence" value="ECO:0007669"/>
    <property type="project" value="InterPro"/>
</dbReference>
<dbReference type="FunFam" id="1.10.150.50:FF:000043">
    <property type="entry name" value="Sterile alpha and TIR motif-containing 1"/>
    <property type="match status" value="1"/>
</dbReference>
<dbReference type="PANTHER" id="PTHR22998:SF1">
    <property type="entry name" value="NAD(+) HYDROLASE SARM1"/>
    <property type="match status" value="1"/>
</dbReference>